<sequence>MNLTSVTSLVVALKVVTLTLGAFLAGIADQVLGVNRTAVITYSVYVE</sequence>
<dbReference type="Proteomes" id="UP001596407">
    <property type="component" value="Unassembled WGS sequence"/>
</dbReference>
<proteinExistence type="predicted"/>
<evidence type="ECO:0000313" key="2">
    <source>
        <dbReference type="Proteomes" id="UP001596407"/>
    </source>
</evidence>
<dbReference type="RefSeq" id="WP_276282480.1">
    <property type="nucleotide sequence ID" value="NZ_CP119810.1"/>
</dbReference>
<comment type="caution">
    <text evidence="1">The sequence shown here is derived from an EMBL/GenBank/DDBJ whole genome shotgun (WGS) entry which is preliminary data.</text>
</comment>
<reference evidence="1 2" key="1">
    <citation type="journal article" date="2019" name="Int. J. Syst. Evol. Microbiol.">
        <title>The Global Catalogue of Microorganisms (GCM) 10K type strain sequencing project: providing services to taxonomists for standard genome sequencing and annotation.</title>
        <authorList>
            <consortium name="The Broad Institute Genomics Platform"/>
            <consortium name="The Broad Institute Genome Sequencing Center for Infectious Disease"/>
            <person name="Wu L."/>
            <person name="Ma J."/>
        </authorList>
    </citation>
    <scope>NUCLEOTIDE SEQUENCE [LARGE SCALE GENOMIC DNA]</scope>
    <source>
        <strain evidence="1 2">DT72</strain>
    </source>
</reference>
<protein>
    <submittedName>
        <fullName evidence="1">Uncharacterized protein</fullName>
    </submittedName>
</protein>
<dbReference type="EMBL" id="JBHSZH010000001">
    <property type="protein sequence ID" value="MFC7078811.1"/>
    <property type="molecule type" value="Genomic_DNA"/>
</dbReference>
<organism evidence="1 2">
    <name type="scientific">Halorussus caseinilyticus</name>
    <dbReference type="NCBI Taxonomy" id="3034025"/>
    <lineage>
        <taxon>Archaea</taxon>
        <taxon>Methanobacteriati</taxon>
        <taxon>Methanobacteriota</taxon>
        <taxon>Stenosarchaea group</taxon>
        <taxon>Halobacteria</taxon>
        <taxon>Halobacteriales</taxon>
        <taxon>Haladaptataceae</taxon>
        <taxon>Halorussus</taxon>
    </lineage>
</organism>
<accession>A0ABD5WEG4</accession>
<name>A0ABD5WEG4_9EURY</name>
<evidence type="ECO:0000313" key="1">
    <source>
        <dbReference type="EMBL" id="MFC7078811.1"/>
    </source>
</evidence>
<dbReference type="AlphaFoldDB" id="A0ABD5WEG4"/>
<keyword evidence="2" id="KW-1185">Reference proteome</keyword>
<dbReference type="GeneID" id="79305239"/>
<gene>
    <name evidence="1" type="ORF">ACFQJ6_00365</name>
</gene>